<dbReference type="AlphaFoldDB" id="A0A5B7D2V6"/>
<name>A0A5B7D2V6_PORTR</name>
<comment type="caution">
    <text evidence="1">The sequence shown here is derived from an EMBL/GenBank/DDBJ whole genome shotgun (WGS) entry which is preliminary data.</text>
</comment>
<organism evidence="1 2">
    <name type="scientific">Portunus trituberculatus</name>
    <name type="common">Swimming crab</name>
    <name type="synonym">Neptunus trituberculatus</name>
    <dbReference type="NCBI Taxonomy" id="210409"/>
    <lineage>
        <taxon>Eukaryota</taxon>
        <taxon>Metazoa</taxon>
        <taxon>Ecdysozoa</taxon>
        <taxon>Arthropoda</taxon>
        <taxon>Crustacea</taxon>
        <taxon>Multicrustacea</taxon>
        <taxon>Malacostraca</taxon>
        <taxon>Eumalacostraca</taxon>
        <taxon>Eucarida</taxon>
        <taxon>Decapoda</taxon>
        <taxon>Pleocyemata</taxon>
        <taxon>Brachyura</taxon>
        <taxon>Eubrachyura</taxon>
        <taxon>Portunoidea</taxon>
        <taxon>Portunidae</taxon>
        <taxon>Portuninae</taxon>
        <taxon>Portunus</taxon>
    </lineage>
</organism>
<accession>A0A5B7D2V6</accession>
<dbReference type="EMBL" id="VSRR010000502">
    <property type="protein sequence ID" value="MPC16382.1"/>
    <property type="molecule type" value="Genomic_DNA"/>
</dbReference>
<gene>
    <name evidence="1" type="ORF">E2C01_009206</name>
</gene>
<sequence>MSLPTASCAPPCSSHTPLRLVVLEAKARVVVAAGTPSALRRSTTYDTPLSTGNLGISRRNLLESSQNIVRNVL</sequence>
<proteinExistence type="predicted"/>
<protein>
    <submittedName>
        <fullName evidence="1">Uncharacterized protein</fullName>
    </submittedName>
</protein>
<reference evidence="1 2" key="1">
    <citation type="submission" date="2019-05" db="EMBL/GenBank/DDBJ databases">
        <title>Another draft genome of Portunus trituberculatus and its Hox gene families provides insights of decapod evolution.</title>
        <authorList>
            <person name="Jeong J.-H."/>
            <person name="Song I."/>
            <person name="Kim S."/>
            <person name="Choi T."/>
            <person name="Kim D."/>
            <person name="Ryu S."/>
            <person name="Kim W."/>
        </authorList>
    </citation>
    <scope>NUCLEOTIDE SEQUENCE [LARGE SCALE GENOMIC DNA]</scope>
    <source>
        <tissue evidence="1">Muscle</tissue>
    </source>
</reference>
<evidence type="ECO:0000313" key="2">
    <source>
        <dbReference type="Proteomes" id="UP000324222"/>
    </source>
</evidence>
<evidence type="ECO:0000313" key="1">
    <source>
        <dbReference type="EMBL" id="MPC16382.1"/>
    </source>
</evidence>
<keyword evidence="2" id="KW-1185">Reference proteome</keyword>
<dbReference type="Proteomes" id="UP000324222">
    <property type="component" value="Unassembled WGS sequence"/>
</dbReference>